<evidence type="ECO:0000256" key="1">
    <source>
        <dbReference type="ARBA" id="ARBA00006817"/>
    </source>
</evidence>
<dbReference type="PROSITE" id="PS50987">
    <property type="entry name" value="HTH_ARSR_2"/>
    <property type="match status" value="1"/>
</dbReference>
<evidence type="ECO:0000313" key="4">
    <source>
        <dbReference type="Proteomes" id="UP001176961"/>
    </source>
</evidence>
<dbReference type="InterPro" id="IPR036388">
    <property type="entry name" value="WH-like_DNA-bd_sf"/>
</dbReference>
<feature type="domain" description="HTH arsR-type" evidence="2">
    <location>
        <begin position="1"/>
        <end position="90"/>
    </location>
</feature>
<sequence>MNADKVFKALADPTRRTLLDLLCKDNGQTLGQLCEHLDMARQSVTQHLGLLEDANLISTVRRGREKLHFINPVPLHEVYERWKVFEAITRPEIASRYWGHENVSDWKPGSRWQHVRANEARSVELVGEVVESTPPSRLVITWAAASQADNPDAYSRVTFDIVPYQDMVRLTVTHDELEPGSGMDTGIRQGWPIVLSSLKSLLETGKGLDVFAKPS</sequence>
<organism evidence="3 4">
    <name type="scientific">Cylicocyclus nassatus</name>
    <name type="common">Nematode worm</name>
    <dbReference type="NCBI Taxonomy" id="53992"/>
    <lineage>
        <taxon>Eukaryota</taxon>
        <taxon>Metazoa</taxon>
        <taxon>Ecdysozoa</taxon>
        <taxon>Nematoda</taxon>
        <taxon>Chromadorea</taxon>
        <taxon>Rhabditida</taxon>
        <taxon>Rhabditina</taxon>
        <taxon>Rhabditomorpha</taxon>
        <taxon>Strongyloidea</taxon>
        <taxon>Strongylidae</taxon>
        <taxon>Cylicocyclus</taxon>
    </lineage>
</organism>
<dbReference type="InterPro" id="IPR023393">
    <property type="entry name" value="START-like_dom_sf"/>
</dbReference>
<dbReference type="InterPro" id="IPR036390">
    <property type="entry name" value="WH_DNA-bd_sf"/>
</dbReference>
<dbReference type="Pfam" id="PF08327">
    <property type="entry name" value="AHSA1"/>
    <property type="match status" value="1"/>
</dbReference>
<gene>
    <name evidence="3" type="ORF">CYNAS_LOCUS8457</name>
</gene>
<dbReference type="InterPro" id="IPR011991">
    <property type="entry name" value="ArsR-like_HTH"/>
</dbReference>
<comment type="similarity">
    <text evidence="1">Belongs to the AHA1 family.</text>
</comment>
<dbReference type="CDD" id="cd08893">
    <property type="entry name" value="SRPBCC_CalC_Aha1-like_GntR-HTH"/>
    <property type="match status" value="1"/>
</dbReference>
<dbReference type="PRINTS" id="PR00778">
    <property type="entry name" value="HTHARSR"/>
</dbReference>
<dbReference type="EMBL" id="CATQJL010000155">
    <property type="protein sequence ID" value="CAJ0596474.1"/>
    <property type="molecule type" value="Genomic_DNA"/>
</dbReference>
<name>A0AA36GQV4_CYLNA</name>
<keyword evidence="4" id="KW-1185">Reference proteome</keyword>
<dbReference type="InterPro" id="IPR013538">
    <property type="entry name" value="ASHA1/2-like_C"/>
</dbReference>
<dbReference type="Gene3D" id="3.30.530.20">
    <property type="match status" value="1"/>
</dbReference>
<dbReference type="InterPro" id="IPR001845">
    <property type="entry name" value="HTH_ArsR_DNA-bd_dom"/>
</dbReference>
<dbReference type="NCBIfam" id="NF033788">
    <property type="entry name" value="HTH_metalloreg"/>
    <property type="match status" value="1"/>
</dbReference>
<dbReference type="Pfam" id="PF12840">
    <property type="entry name" value="HTH_20"/>
    <property type="match status" value="1"/>
</dbReference>
<comment type="caution">
    <text evidence="3">The sequence shown here is derived from an EMBL/GenBank/DDBJ whole genome shotgun (WGS) entry which is preliminary data.</text>
</comment>
<dbReference type="AlphaFoldDB" id="A0AA36GQV4"/>
<dbReference type="SMART" id="SM00418">
    <property type="entry name" value="HTH_ARSR"/>
    <property type="match status" value="1"/>
</dbReference>
<reference evidence="3" key="1">
    <citation type="submission" date="2023-07" db="EMBL/GenBank/DDBJ databases">
        <authorList>
            <consortium name="CYATHOMIX"/>
        </authorList>
    </citation>
    <scope>NUCLEOTIDE SEQUENCE</scope>
    <source>
        <strain evidence="3">N/A</strain>
    </source>
</reference>
<accession>A0AA36GQV4</accession>
<protein>
    <recommendedName>
        <fullName evidence="2">HTH arsR-type domain-containing protein</fullName>
    </recommendedName>
</protein>
<dbReference type="GO" id="GO:0003700">
    <property type="term" value="F:DNA-binding transcription factor activity"/>
    <property type="evidence" value="ECO:0007669"/>
    <property type="project" value="InterPro"/>
</dbReference>
<dbReference type="PANTHER" id="PTHR38600:SF1">
    <property type="entry name" value="TRANSCRIPTIONAL REGULATORY PROTEIN"/>
    <property type="match status" value="1"/>
</dbReference>
<proteinExistence type="inferred from homology"/>
<evidence type="ECO:0000259" key="2">
    <source>
        <dbReference type="PROSITE" id="PS50987"/>
    </source>
</evidence>
<dbReference type="Gene3D" id="1.10.10.10">
    <property type="entry name" value="Winged helix-like DNA-binding domain superfamily/Winged helix DNA-binding domain"/>
    <property type="match status" value="1"/>
</dbReference>
<dbReference type="CDD" id="cd00090">
    <property type="entry name" value="HTH_ARSR"/>
    <property type="match status" value="1"/>
</dbReference>
<dbReference type="PANTHER" id="PTHR38600">
    <property type="entry name" value="TRANSCRIPTIONAL REGULATORY PROTEIN"/>
    <property type="match status" value="1"/>
</dbReference>
<dbReference type="SUPFAM" id="SSF46785">
    <property type="entry name" value="Winged helix' DNA-binding domain"/>
    <property type="match status" value="1"/>
</dbReference>
<dbReference type="Proteomes" id="UP001176961">
    <property type="component" value="Unassembled WGS sequence"/>
</dbReference>
<dbReference type="SUPFAM" id="SSF55961">
    <property type="entry name" value="Bet v1-like"/>
    <property type="match status" value="1"/>
</dbReference>
<evidence type="ECO:0000313" key="3">
    <source>
        <dbReference type="EMBL" id="CAJ0596474.1"/>
    </source>
</evidence>